<dbReference type="Pfam" id="PF02841">
    <property type="entry name" value="GBP_C"/>
    <property type="match status" value="1"/>
</dbReference>
<dbReference type="CDD" id="cd01851">
    <property type="entry name" value="GBP"/>
    <property type="match status" value="1"/>
</dbReference>
<dbReference type="GO" id="GO:0003924">
    <property type="term" value="F:GTPase activity"/>
    <property type="evidence" value="ECO:0007669"/>
    <property type="project" value="InterPro"/>
</dbReference>
<keyword evidence="4" id="KW-0547">Nucleotide-binding</keyword>
<dbReference type="Pfam" id="PF06140">
    <property type="entry name" value="Ifi-6-16"/>
    <property type="match status" value="1"/>
</dbReference>
<comment type="subcellular location">
    <subcellularLocation>
        <location evidence="1">Membrane</location>
        <topology evidence="1">Multi-pass membrane protein</topology>
    </subcellularLocation>
</comment>
<comment type="caution">
    <text evidence="11">The sequence shown here is derived from an EMBL/GenBank/DDBJ whole genome shotgun (WGS) entry which is preliminary data.</text>
</comment>
<evidence type="ECO:0000256" key="1">
    <source>
        <dbReference type="ARBA" id="ARBA00004141"/>
    </source>
</evidence>
<evidence type="ECO:0000256" key="9">
    <source>
        <dbReference type="PROSITE-ProRule" id="PRU01052"/>
    </source>
</evidence>
<dbReference type="Gene3D" id="1.20.1000.10">
    <property type="entry name" value="Guanylate-binding protein, C-terminal domain"/>
    <property type="match status" value="1"/>
</dbReference>
<dbReference type="Gene3D" id="3.40.50.300">
    <property type="entry name" value="P-loop containing nucleotide triphosphate hydrolases"/>
    <property type="match status" value="1"/>
</dbReference>
<evidence type="ECO:0000313" key="11">
    <source>
        <dbReference type="EMBL" id="KAJ8333225.1"/>
    </source>
</evidence>
<keyword evidence="6" id="KW-1133">Transmembrane helix</keyword>
<evidence type="ECO:0000256" key="6">
    <source>
        <dbReference type="ARBA" id="ARBA00022989"/>
    </source>
</evidence>
<dbReference type="InterPro" id="IPR015894">
    <property type="entry name" value="Guanylate-bd_N"/>
</dbReference>
<dbReference type="FunFam" id="3.40.50.300:FF:000422">
    <property type="entry name" value="Guanylate-binding protein 1"/>
    <property type="match status" value="1"/>
</dbReference>
<dbReference type="Pfam" id="PF02263">
    <property type="entry name" value="GBP"/>
    <property type="match status" value="1"/>
</dbReference>
<evidence type="ECO:0000259" key="10">
    <source>
        <dbReference type="PROSITE" id="PS51715"/>
    </source>
</evidence>
<proteinExistence type="inferred from homology"/>
<feature type="domain" description="GB1/RHD3-type G" evidence="10">
    <location>
        <begin position="37"/>
        <end position="272"/>
    </location>
</feature>
<reference evidence="11" key="1">
    <citation type="journal article" date="2023" name="Science">
        <title>Genome structures resolve the early diversification of teleost fishes.</title>
        <authorList>
            <person name="Parey E."/>
            <person name="Louis A."/>
            <person name="Montfort J."/>
            <person name="Bouchez O."/>
            <person name="Roques C."/>
            <person name="Iampietro C."/>
            <person name="Lluch J."/>
            <person name="Castinel A."/>
            <person name="Donnadieu C."/>
            <person name="Desvignes T."/>
            <person name="Floi Bucao C."/>
            <person name="Jouanno E."/>
            <person name="Wen M."/>
            <person name="Mejri S."/>
            <person name="Dirks R."/>
            <person name="Jansen H."/>
            <person name="Henkel C."/>
            <person name="Chen W.J."/>
            <person name="Zahm M."/>
            <person name="Cabau C."/>
            <person name="Klopp C."/>
            <person name="Thompson A.W."/>
            <person name="Robinson-Rechavi M."/>
            <person name="Braasch I."/>
            <person name="Lecointre G."/>
            <person name="Bobe J."/>
            <person name="Postlethwait J.H."/>
            <person name="Berthelot C."/>
            <person name="Roest Crollius H."/>
            <person name="Guiguen Y."/>
        </authorList>
    </citation>
    <scope>NUCLEOTIDE SEQUENCE</scope>
    <source>
        <strain evidence="11">WJC10195</strain>
    </source>
</reference>
<dbReference type="InterPro" id="IPR036543">
    <property type="entry name" value="Guanylate-bd_C_sf"/>
</dbReference>
<evidence type="ECO:0000256" key="3">
    <source>
        <dbReference type="ARBA" id="ARBA00022692"/>
    </source>
</evidence>
<dbReference type="InterPro" id="IPR009311">
    <property type="entry name" value="IFI6/IFI27-like"/>
</dbReference>
<keyword evidence="5" id="KW-0378">Hydrolase</keyword>
<dbReference type="SUPFAM" id="SSF52540">
    <property type="entry name" value="P-loop containing nucleoside triphosphate hydrolases"/>
    <property type="match status" value="1"/>
</dbReference>
<comment type="similarity">
    <text evidence="9">Belongs to the TRAFAC class dynamin-like GTPase superfamily. GB1/RHD3 GTPase family.</text>
</comment>
<dbReference type="Gene3D" id="6.10.110.10">
    <property type="match status" value="1"/>
</dbReference>
<evidence type="ECO:0000256" key="7">
    <source>
        <dbReference type="ARBA" id="ARBA00023134"/>
    </source>
</evidence>
<evidence type="ECO:0000256" key="2">
    <source>
        <dbReference type="ARBA" id="ARBA00007262"/>
    </source>
</evidence>
<dbReference type="PANTHER" id="PTHR10751">
    <property type="entry name" value="GUANYLATE BINDING PROTEIN"/>
    <property type="match status" value="1"/>
</dbReference>
<organism evidence="11 12">
    <name type="scientific">Synaphobranchus kaupii</name>
    <name type="common">Kaup's arrowtooth eel</name>
    <dbReference type="NCBI Taxonomy" id="118154"/>
    <lineage>
        <taxon>Eukaryota</taxon>
        <taxon>Metazoa</taxon>
        <taxon>Chordata</taxon>
        <taxon>Craniata</taxon>
        <taxon>Vertebrata</taxon>
        <taxon>Euteleostomi</taxon>
        <taxon>Actinopterygii</taxon>
        <taxon>Neopterygii</taxon>
        <taxon>Teleostei</taxon>
        <taxon>Anguilliformes</taxon>
        <taxon>Synaphobranchidae</taxon>
        <taxon>Synaphobranchus</taxon>
    </lineage>
</organism>
<keyword evidence="7" id="KW-0342">GTP-binding</keyword>
<comment type="similarity">
    <text evidence="2">Belongs to the IFI6/IFI27 family.</text>
</comment>
<dbReference type="SUPFAM" id="SSF48340">
    <property type="entry name" value="Interferon-induced guanylate-binding protein 1 (GBP1), C-terminal domain"/>
    <property type="match status" value="1"/>
</dbReference>
<evidence type="ECO:0000256" key="5">
    <source>
        <dbReference type="ARBA" id="ARBA00022801"/>
    </source>
</evidence>
<dbReference type="Proteomes" id="UP001152622">
    <property type="component" value="Chromosome 24"/>
</dbReference>
<dbReference type="PROSITE" id="PS51715">
    <property type="entry name" value="G_GB1_RHD3"/>
    <property type="match status" value="1"/>
</dbReference>
<dbReference type="EMBL" id="JAINUF010000024">
    <property type="protein sequence ID" value="KAJ8333225.1"/>
    <property type="molecule type" value="Genomic_DNA"/>
</dbReference>
<accession>A0A9Q1IAD3</accession>
<dbReference type="OrthoDB" id="2135133at2759"/>
<dbReference type="InterPro" id="IPR003191">
    <property type="entry name" value="Guanylate-bd/ATL_C"/>
</dbReference>
<name>A0A9Q1IAD3_SYNKA</name>
<evidence type="ECO:0000256" key="4">
    <source>
        <dbReference type="ARBA" id="ARBA00022741"/>
    </source>
</evidence>
<gene>
    <name evidence="11" type="ORF">SKAU_G00421210</name>
</gene>
<dbReference type="AlphaFoldDB" id="A0A9Q1IAD3"/>
<evidence type="ECO:0000313" key="12">
    <source>
        <dbReference type="Proteomes" id="UP001152622"/>
    </source>
</evidence>
<evidence type="ECO:0000256" key="8">
    <source>
        <dbReference type="ARBA" id="ARBA00023136"/>
    </source>
</evidence>
<sequence>MSSGTVIMAEPVCLIKKDKGGNLLILPQAVAILKKIDQPVVVVAVVGPYRTGKSYLMNKLAGKRKGFALGACIQPKTKGIWMWCISHPRKAGHTLVLLDTEGLGSMEREDTNDDNWIFSLAVLLSSALVYNSMRTIDSVAIQQLHYVTELTEHIKVNLQASDEDKSTEFKRFFPSFVWTVRDFTLELEYDGEEITADQYLENALELKPGRDVYNLPRKCLLNYFPTRKCFVFGRPASEKKMKHMEDLSDEDLKPYFIQDAKRFCDYILSEVKAKTIKEGYNMPGRMLGGLAEMYLDAISSGQIPCQENAVVSLARTTNSNAVAEAVKFYKENMAERVFFPTETEKELSDIHGEVEERAVDIFIGLRFMDEDQKCQIGLKNLLQTEYTAICDKNVVESKKACESIIKRIFKPLEDIASGKYKSVGGHQQYCDDLKRFTSQYRLEKGKGIKGEESLDKYLATLEPVGEAIKSADQSLSGTQRKGKILTGVATTLGVVAGAGLAVVAVPAAVVGLGFTATGIAAGSTAAGMMSAAAIANGGAVAAGSTVAVLQSIGAVGAVSTATTVASSAVGGAIGYIGSRFA</sequence>
<dbReference type="InterPro" id="IPR030386">
    <property type="entry name" value="G_GB1_RHD3_dom"/>
</dbReference>
<keyword evidence="3" id="KW-0812">Transmembrane</keyword>
<dbReference type="GO" id="GO:0005525">
    <property type="term" value="F:GTP binding"/>
    <property type="evidence" value="ECO:0007669"/>
    <property type="project" value="UniProtKB-KW"/>
</dbReference>
<dbReference type="GO" id="GO:0016020">
    <property type="term" value="C:membrane"/>
    <property type="evidence" value="ECO:0007669"/>
    <property type="project" value="UniProtKB-SubCell"/>
</dbReference>
<keyword evidence="12" id="KW-1185">Reference proteome</keyword>
<protein>
    <recommendedName>
        <fullName evidence="10">GB1/RHD3-type G domain-containing protein</fullName>
    </recommendedName>
</protein>
<dbReference type="InterPro" id="IPR027417">
    <property type="entry name" value="P-loop_NTPase"/>
</dbReference>
<dbReference type="InterPro" id="IPR038213">
    <property type="entry name" value="IFI6/IFI27-like_sf"/>
</dbReference>
<keyword evidence="8" id="KW-0472">Membrane</keyword>